<evidence type="ECO:0000313" key="3">
    <source>
        <dbReference type="EMBL" id="CAA2100151.1"/>
    </source>
</evidence>
<dbReference type="InterPro" id="IPR036873">
    <property type="entry name" value="Rhodanese-like_dom_sf"/>
</dbReference>
<proteinExistence type="predicted"/>
<dbReference type="SUPFAM" id="SSF52821">
    <property type="entry name" value="Rhodanese/Cell cycle control phosphatase"/>
    <property type="match status" value="4"/>
</dbReference>
<dbReference type="PANTHER" id="PTHR43855:SF1">
    <property type="entry name" value="THIOSULFATE SULFURTRANSFERASE"/>
    <property type="match status" value="1"/>
</dbReference>
<sequence length="568" mass="60752">MSEPRTKTIAPAELMALLLAEAPEPAEPPAAPAGELALLDVRETRWFVQRHPNLARNLPLSVLELQAGAFVPRRSTPVVLYDDHGAHDGAAQAAAAVLARLGYTDVRTLDGGLQRWVTEGLPSIDGYGTLVKAFGDRARLHYGTPGLPVDALRARQRGGRPTTLVDARPRAEFEFLSLPGALNHAGTELALRRFDAAATAGAESPGHLWAINCFSRTRGIVGATTLRLLGRAPEAVFVEDGVMDWGLQGAPTVQNAAPQDELPPESAPVLRGLADDLIARFGLPVADAAQLARWRDDDSRTLYVFDVRPAADPALARTGVRQVPGGQLLMHFENLVGTRGARIVLVDDAAHRLRAAITAFWLVQLNQAEVYVCEGEPTAGLFPGPAPAPAGDAPPPLDADALAQLRRNGAVTVIDVGPSLDYERGHLPGALYMLPASLAPLAPHAVAGRTLVFTSPDGALAARVARDAQQRWPDSGAIFAWLQGGTQGWKDSGRPLAAAFVPAQLLTPFDDDWGSVMRVFGPRRDAAWADYLAWERALSPRVVQDPSVRFRFFALSAREPGKDPAARS</sequence>
<protein>
    <submittedName>
        <fullName evidence="3">Thiosulfate sulfurtransferase GlpE</fullName>
        <ecNumber evidence="3">2.8.1.1</ecNumber>
    </submittedName>
</protein>
<dbReference type="PANTHER" id="PTHR43855">
    <property type="entry name" value="THIOSULFATE SULFURTRANSFERASE"/>
    <property type="match status" value="1"/>
</dbReference>
<dbReference type="InterPro" id="IPR051126">
    <property type="entry name" value="Thiosulfate_sulfurtransferase"/>
</dbReference>
<evidence type="ECO:0000256" key="1">
    <source>
        <dbReference type="ARBA" id="ARBA00022737"/>
    </source>
</evidence>
<feature type="domain" description="Rhodanese" evidence="2">
    <location>
        <begin position="407"/>
        <end position="498"/>
    </location>
</feature>
<dbReference type="GO" id="GO:0004792">
    <property type="term" value="F:thiosulfate-cyanide sulfurtransferase activity"/>
    <property type="evidence" value="ECO:0007669"/>
    <property type="project" value="UniProtKB-EC"/>
</dbReference>
<keyword evidence="3" id="KW-0808">Transferase</keyword>
<dbReference type="RefSeq" id="WP_339088343.1">
    <property type="nucleotide sequence ID" value="NZ_LR743507.1"/>
</dbReference>
<evidence type="ECO:0000259" key="2">
    <source>
        <dbReference type="PROSITE" id="PS50206"/>
    </source>
</evidence>
<dbReference type="InterPro" id="IPR001763">
    <property type="entry name" value="Rhodanese-like_dom"/>
</dbReference>
<organism evidence="3">
    <name type="scientific">Variovorax paradoxus</name>
    <dbReference type="NCBI Taxonomy" id="34073"/>
    <lineage>
        <taxon>Bacteria</taxon>
        <taxon>Pseudomonadati</taxon>
        <taxon>Pseudomonadota</taxon>
        <taxon>Betaproteobacteria</taxon>
        <taxon>Burkholderiales</taxon>
        <taxon>Comamonadaceae</taxon>
        <taxon>Variovorax</taxon>
    </lineage>
</organism>
<keyword evidence="1" id="KW-0677">Repeat</keyword>
<name>A0A679ITM6_VARPD</name>
<dbReference type="EMBL" id="LR743507">
    <property type="protein sequence ID" value="CAA2100151.1"/>
    <property type="molecule type" value="Genomic_DNA"/>
</dbReference>
<feature type="domain" description="Rhodanese" evidence="2">
    <location>
        <begin position="158"/>
        <end position="254"/>
    </location>
</feature>
<accession>A0A679ITM6</accession>
<feature type="domain" description="Rhodanese" evidence="2">
    <location>
        <begin position="32"/>
        <end position="125"/>
    </location>
</feature>
<reference evidence="3" key="1">
    <citation type="submission" date="2019-12" db="EMBL/GenBank/DDBJ databases">
        <authorList>
            <person name="Cremers G."/>
        </authorList>
    </citation>
    <scope>NUCLEOTIDE SEQUENCE</scope>
    <source>
        <strain evidence="3">Vvax</strain>
    </source>
</reference>
<gene>
    <name evidence="3" type="primary">glpE_1</name>
    <name evidence="3" type="ORF">VVAX_00596</name>
</gene>
<dbReference type="PROSITE" id="PS50206">
    <property type="entry name" value="RHODANESE_3"/>
    <property type="match status" value="3"/>
</dbReference>
<dbReference type="SMART" id="SM00450">
    <property type="entry name" value="RHOD"/>
    <property type="match status" value="3"/>
</dbReference>
<dbReference type="Pfam" id="PF00581">
    <property type="entry name" value="Rhodanese"/>
    <property type="match status" value="2"/>
</dbReference>
<dbReference type="EC" id="2.8.1.1" evidence="3"/>
<dbReference type="Gene3D" id="3.40.250.10">
    <property type="entry name" value="Rhodanese-like domain"/>
    <property type="match status" value="4"/>
</dbReference>
<dbReference type="AlphaFoldDB" id="A0A679ITM6"/>